<proteinExistence type="predicted"/>
<dbReference type="EMBL" id="CYZE01000004">
    <property type="protein sequence ID" value="CUO16203.1"/>
    <property type="molecule type" value="Genomic_DNA"/>
</dbReference>
<sequence>MIKTRLKHYLAWFLNKPLIRSITPASWYLSIRYYEHLGKKLNLKNPVTFNEKLQWLKIYNHKPEYTIMVDKYAVRQYISKTIGKEYLIPLAGGPWDKFDDIEFEQLPDQFVLKCTHDSASVVICKDKYNFDKEMARQKINAALKYNFYWYGREWPYKNVKPKIIAEKFMVDDCGDPDLKDYKFMCFNGVVKCSFVCTERFSGNLRVTFFDRDWNTMPFSRTYPVSEKEIPKPVNYNQMLELAEQLSQDIPFIRVDFYEINGKIYFGELTFFPGCGFEAFHPESWDKKLGDWIILKKQ</sequence>
<accession>A0A174CSR2</accession>
<dbReference type="InterPro" id="IPR029465">
    <property type="entry name" value="ATPgrasp_TupA"/>
</dbReference>
<protein>
    <submittedName>
        <fullName evidence="1">Glycosyltransferase</fullName>
    </submittedName>
</protein>
<dbReference type="AlphaFoldDB" id="A0A174CSR2"/>
<evidence type="ECO:0000313" key="1">
    <source>
        <dbReference type="EMBL" id="CUO16203.1"/>
    </source>
</evidence>
<gene>
    <name evidence="1" type="ORF">ERS852407_02021</name>
</gene>
<dbReference type="GO" id="GO:0016740">
    <property type="term" value="F:transferase activity"/>
    <property type="evidence" value="ECO:0007669"/>
    <property type="project" value="UniProtKB-KW"/>
</dbReference>
<evidence type="ECO:0000313" key="2">
    <source>
        <dbReference type="Proteomes" id="UP000095651"/>
    </source>
</evidence>
<reference evidence="1 2" key="1">
    <citation type="submission" date="2015-09" db="EMBL/GenBank/DDBJ databases">
        <authorList>
            <consortium name="Pathogen Informatics"/>
        </authorList>
    </citation>
    <scope>NUCLEOTIDE SEQUENCE [LARGE SCALE GENOMIC DNA]</scope>
    <source>
        <strain evidence="1 2">2789STDY5608850</strain>
    </source>
</reference>
<name>A0A174CSR2_9FIRM</name>
<dbReference type="SUPFAM" id="SSF56059">
    <property type="entry name" value="Glutathione synthetase ATP-binding domain-like"/>
    <property type="match status" value="1"/>
</dbReference>
<keyword evidence="1" id="KW-0808">Transferase</keyword>
<dbReference type="Pfam" id="PF14305">
    <property type="entry name" value="ATPgrasp_TupA"/>
    <property type="match status" value="1"/>
</dbReference>
<organism evidence="1 2">
    <name type="scientific">Hungatella hathewayi</name>
    <dbReference type="NCBI Taxonomy" id="154046"/>
    <lineage>
        <taxon>Bacteria</taxon>
        <taxon>Bacillati</taxon>
        <taxon>Bacillota</taxon>
        <taxon>Clostridia</taxon>
        <taxon>Lachnospirales</taxon>
        <taxon>Lachnospiraceae</taxon>
        <taxon>Hungatella</taxon>
    </lineage>
</organism>
<dbReference type="Proteomes" id="UP000095651">
    <property type="component" value="Unassembled WGS sequence"/>
</dbReference>
<dbReference type="RefSeq" id="WP_055654688.1">
    <property type="nucleotide sequence ID" value="NZ_CABIXC010000004.1"/>
</dbReference>